<dbReference type="EMBL" id="JAMQGO010000001">
    <property type="protein sequence ID" value="MCM2560617.1"/>
    <property type="molecule type" value="Genomic_DNA"/>
</dbReference>
<sequence>MLKFARRFLRDDNGAVTVDWVVLTAAVVGLATAAYIGIETQTNLLSAEAATNIGSEIGK</sequence>
<reference evidence="1" key="1">
    <citation type="submission" date="2022-06" db="EMBL/GenBank/DDBJ databases">
        <title>Lutimaribacter sp. EGI FJ00013, a novel bacterium isolated from a salt lake sediment enrichment.</title>
        <authorList>
            <person name="Gao L."/>
            <person name="Fang B.-Z."/>
            <person name="Li W.-J."/>
        </authorList>
    </citation>
    <scope>NUCLEOTIDE SEQUENCE</scope>
    <source>
        <strain evidence="1">EGI FJ00013</strain>
    </source>
</reference>
<gene>
    <name evidence="1" type="ORF">M8744_00520</name>
</gene>
<dbReference type="Proteomes" id="UP001203036">
    <property type="component" value="Unassembled WGS sequence"/>
</dbReference>
<evidence type="ECO:0000313" key="1">
    <source>
        <dbReference type="EMBL" id="MCM2560617.1"/>
    </source>
</evidence>
<proteinExistence type="predicted"/>
<keyword evidence="2" id="KW-1185">Reference proteome</keyword>
<accession>A0ACC5ZQN2</accession>
<comment type="caution">
    <text evidence="1">The sequence shown here is derived from an EMBL/GenBank/DDBJ whole genome shotgun (WGS) entry which is preliminary data.</text>
</comment>
<organism evidence="1 2">
    <name type="scientific">Lutimaribacter degradans</name>
    <dbReference type="NCBI Taxonomy" id="2945989"/>
    <lineage>
        <taxon>Bacteria</taxon>
        <taxon>Pseudomonadati</taxon>
        <taxon>Pseudomonadota</taxon>
        <taxon>Alphaproteobacteria</taxon>
        <taxon>Rhodobacterales</taxon>
        <taxon>Roseobacteraceae</taxon>
        <taxon>Lutimaribacter</taxon>
    </lineage>
</organism>
<name>A0ACC5ZQN2_9RHOB</name>
<evidence type="ECO:0000313" key="2">
    <source>
        <dbReference type="Proteomes" id="UP001203036"/>
    </source>
</evidence>
<protein>
    <submittedName>
        <fullName evidence="1">Uncharacterized protein</fullName>
    </submittedName>
</protein>